<dbReference type="RefSeq" id="WP_014127015.1">
    <property type="nucleotide sequence ID" value="NC_016070.1"/>
</dbReference>
<keyword evidence="2" id="KW-0808">Transferase</keyword>
<dbReference type="SUPFAM" id="SSF89796">
    <property type="entry name" value="CoA-transferase family III (CaiB/BaiF)"/>
    <property type="match status" value="1"/>
</dbReference>
<dbReference type="InterPro" id="IPR044855">
    <property type="entry name" value="CoA-Trfase_III_dom3_sf"/>
</dbReference>
<dbReference type="KEGG" id="ttn:TTX_1119"/>
<dbReference type="PANTHER" id="PTHR48228">
    <property type="entry name" value="SUCCINYL-COA--D-CITRAMALATE COA-TRANSFERASE"/>
    <property type="match status" value="1"/>
</dbReference>
<dbReference type="InterPro" id="IPR023606">
    <property type="entry name" value="CoA-Trfase_III_dom_1_sf"/>
</dbReference>
<dbReference type="HOGENOM" id="CLU_033975_5_1_2"/>
<dbReference type="PaxDb" id="768679-TTX_1119"/>
<reference evidence="2 3" key="1">
    <citation type="journal article" date="2011" name="PLoS ONE">
        <title>The complete genome sequence of Thermoproteus tenax: a physiologically versatile member of the Crenarchaeota.</title>
        <authorList>
            <person name="Siebers B."/>
            <person name="Zaparty M."/>
            <person name="Raddatz G."/>
            <person name="Tjaden B."/>
            <person name="Albers S.V."/>
            <person name="Bell S.D."/>
            <person name="Blombach F."/>
            <person name="Kletzin A."/>
            <person name="Kyrpides N."/>
            <person name="Lanz C."/>
            <person name="Plagens A."/>
            <person name="Rampp M."/>
            <person name="Rosinus A."/>
            <person name="von Jan M."/>
            <person name="Makarova K.S."/>
            <person name="Klenk H.P."/>
            <person name="Schuster S.C."/>
            <person name="Hensel R."/>
        </authorList>
    </citation>
    <scope>NUCLEOTIDE SEQUENCE [LARGE SCALE GENOMIC DNA]</scope>
    <source>
        <strain evidence="3">ATCC 35583 / DSM 2078 / JCM 9277 / NBRC 100435 / Kra 1</strain>
    </source>
</reference>
<dbReference type="PATRIC" id="fig|768679.9.peg.1129"/>
<dbReference type="GO" id="GO:0016740">
    <property type="term" value="F:transferase activity"/>
    <property type="evidence" value="ECO:0007669"/>
    <property type="project" value="UniProtKB-KW"/>
</dbReference>
<dbReference type="PANTHER" id="PTHR48228:SF5">
    <property type="entry name" value="ALPHA-METHYLACYL-COA RACEMASE"/>
    <property type="match status" value="1"/>
</dbReference>
<dbReference type="Pfam" id="PF02515">
    <property type="entry name" value="CoA_transf_3"/>
    <property type="match status" value="1"/>
</dbReference>
<evidence type="ECO:0000313" key="2">
    <source>
        <dbReference type="EMBL" id="CCC81760.1"/>
    </source>
</evidence>
<feature type="compositionally biased region" description="Basic and acidic residues" evidence="1">
    <location>
        <begin position="302"/>
        <end position="320"/>
    </location>
</feature>
<accession>G4RJL5</accession>
<dbReference type="STRING" id="768679.TTX_1119"/>
<organism evidence="2 3">
    <name type="scientific">Thermoproteus tenax (strain ATCC 35583 / DSM 2078 / JCM 9277 / NBRC 100435 / Kra 1)</name>
    <dbReference type="NCBI Taxonomy" id="768679"/>
    <lineage>
        <taxon>Archaea</taxon>
        <taxon>Thermoproteota</taxon>
        <taxon>Thermoprotei</taxon>
        <taxon>Thermoproteales</taxon>
        <taxon>Thermoproteaceae</taxon>
        <taxon>Thermoproteus</taxon>
    </lineage>
</organism>
<dbReference type="Proteomes" id="UP000002654">
    <property type="component" value="Chromosome"/>
</dbReference>
<dbReference type="AlphaFoldDB" id="G4RJL5"/>
<feature type="region of interest" description="Disordered" evidence="1">
    <location>
        <begin position="300"/>
        <end position="320"/>
    </location>
</feature>
<sequence length="320" mass="34402">MAKRRVIELAVLYPGPLAGRLLSGWGFEVVKVEPPGGDPLRSYIPSLFNVLNAGKYSVVLDLRKAEDRSRLYKLVEDADVVLTSFRPNAAERLGVSYRALSSVNRRLVYVAVTGYSGSSLPGHDINFAAVAGLLKDGPIIPQCVDVASGLAAAFVAAVAVATGRAGYYEVPMEAAAHLLNLLNFAQIKDGVAPHLTGRYPFYNVYKCADGSVALGAVEEKFWRRFVALIGREDLGDKMYDEGTTAEVQRELAGRECSELLRRAAEADVPLSPVRPLTEVAASVDLEELIGVFAPAGGPAPKLGEHNHLAEDRCGGQPRQE</sequence>
<dbReference type="Gene3D" id="3.40.50.10540">
    <property type="entry name" value="Crotonobetainyl-coa:carnitine coa-transferase, domain 1"/>
    <property type="match status" value="1"/>
</dbReference>
<evidence type="ECO:0000256" key="1">
    <source>
        <dbReference type="SAM" id="MobiDB-lite"/>
    </source>
</evidence>
<name>G4RJL5_THETK</name>
<protein>
    <submittedName>
        <fullName evidence="2">Acyl-CoA transferases/carnitine dehydratase related enzyme</fullName>
    </submittedName>
</protein>
<dbReference type="InterPro" id="IPR050509">
    <property type="entry name" value="CoA-transferase_III"/>
</dbReference>
<dbReference type="OrthoDB" id="28444at2157"/>
<gene>
    <name evidence="2" type="ordered locus">TTX_1119</name>
</gene>
<dbReference type="InterPro" id="IPR003673">
    <property type="entry name" value="CoA-Trfase_fam_III"/>
</dbReference>
<dbReference type="EMBL" id="FN869859">
    <property type="protein sequence ID" value="CCC81760.1"/>
    <property type="molecule type" value="Genomic_DNA"/>
</dbReference>
<dbReference type="GeneID" id="11262005"/>
<dbReference type="eggNOG" id="arCOG02304">
    <property type="taxonomic scope" value="Archaea"/>
</dbReference>
<evidence type="ECO:0000313" key="3">
    <source>
        <dbReference type="Proteomes" id="UP000002654"/>
    </source>
</evidence>
<keyword evidence="3" id="KW-1185">Reference proteome</keyword>
<dbReference type="Gene3D" id="3.30.1540.10">
    <property type="entry name" value="formyl-coa transferase, domain 3"/>
    <property type="match status" value="1"/>
</dbReference>
<proteinExistence type="predicted"/>